<evidence type="ECO:0000313" key="2">
    <source>
        <dbReference type="Proteomes" id="UP001159363"/>
    </source>
</evidence>
<dbReference type="EMBL" id="JARBHB010000003">
    <property type="protein sequence ID" value="KAJ8891322.1"/>
    <property type="molecule type" value="Genomic_DNA"/>
</dbReference>
<proteinExistence type="predicted"/>
<protein>
    <recommendedName>
        <fullName evidence="3">U1-type domain-containing protein</fullName>
    </recommendedName>
</protein>
<dbReference type="Proteomes" id="UP001159363">
    <property type="component" value="Chromosome 3"/>
</dbReference>
<comment type="caution">
    <text evidence="1">The sequence shown here is derived from an EMBL/GenBank/DDBJ whole genome shotgun (WGS) entry which is preliminary data.</text>
</comment>
<reference evidence="1 2" key="1">
    <citation type="submission" date="2023-02" db="EMBL/GenBank/DDBJ databases">
        <title>LHISI_Scaffold_Assembly.</title>
        <authorList>
            <person name="Stuart O.P."/>
            <person name="Cleave R."/>
            <person name="Magrath M.J.L."/>
            <person name="Mikheyev A.S."/>
        </authorList>
    </citation>
    <scope>NUCLEOTIDE SEQUENCE [LARGE SCALE GENOMIC DNA]</scope>
    <source>
        <strain evidence="1">Daus_M_001</strain>
        <tissue evidence="1">Leg muscle</tissue>
    </source>
</reference>
<name>A0ABQ9I493_9NEOP</name>
<organism evidence="1 2">
    <name type="scientific">Dryococelus australis</name>
    <dbReference type="NCBI Taxonomy" id="614101"/>
    <lineage>
        <taxon>Eukaryota</taxon>
        <taxon>Metazoa</taxon>
        <taxon>Ecdysozoa</taxon>
        <taxon>Arthropoda</taxon>
        <taxon>Hexapoda</taxon>
        <taxon>Insecta</taxon>
        <taxon>Pterygota</taxon>
        <taxon>Neoptera</taxon>
        <taxon>Polyneoptera</taxon>
        <taxon>Phasmatodea</taxon>
        <taxon>Verophasmatodea</taxon>
        <taxon>Anareolatae</taxon>
        <taxon>Phasmatidae</taxon>
        <taxon>Eurycanthinae</taxon>
        <taxon>Dryococelus</taxon>
    </lineage>
</organism>
<evidence type="ECO:0000313" key="1">
    <source>
        <dbReference type="EMBL" id="KAJ8891322.1"/>
    </source>
</evidence>
<accession>A0ABQ9I493</accession>
<evidence type="ECO:0008006" key="3">
    <source>
        <dbReference type="Google" id="ProtNLM"/>
    </source>
</evidence>
<keyword evidence="2" id="KW-1185">Reference proteome</keyword>
<sequence length="372" mass="41706">MPKVVGSALTRTNEFSAEGLHSSDINVLFCKFCNGYVRWECRDTKIKHINNEKHVNNKRLYSEKTSLQQTICSSFQVVNKQISAADNFDKTTAAFLKVNIPLEKLQERRNVAFSDGKISTWHQVIQFPVPVLTRWNTWFKSVSYVSEYLTDMIEFSSSSEMQNTPNAGVQYFSAIPTTEISKTQIQAVFVQEHAAKLASLTDSLEGSSNPTSQILHSKFLHVKECFAVAASGIFEPETTSLKEELRNKVLQAEVKQTLQRTASLFMDKLQEQMSTDPCRKTSAVVDNLFNPSSVVLNDVNCSLVTSFQTLPGMKRTNLTSADIARSYTRFAMLSGIFDMLFGISTDCPDPSETFSCVDGPGKCSREQCRDLQ</sequence>
<gene>
    <name evidence="1" type="ORF">PR048_010838</name>
</gene>